<dbReference type="InterPro" id="IPR041492">
    <property type="entry name" value="HAD_2"/>
</dbReference>
<comment type="caution">
    <text evidence="1">The sequence shown here is derived from an EMBL/GenBank/DDBJ whole genome shotgun (WGS) entry which is preliminary data.</text>
</comment>
<dbReference type="SFLD" id="SFLDS00003">
    <property type="entry name" value="Haloacid_Dehalogenase"/>
    <property type="match status" value="1"/>
</dbReference>
<dbReference type="SFLD" id="SFLDG01135">
    <property type="entry name" value="C1.5.6:_HAD__Beta-PGM__Phospha"/>
    <property type="match status" value="1"/>
</dbReference>
<keyword evidence="2" id="KW-1185">Reference proteome</keyword>
<dbReference type="Pfam" id="PF13419">
    <property type="entry name" value="HAD_2"/>
    <property type="match status" value="1"/>
</dbReference>
<keyword evidence="1" id="KW-0378">Hydrolase</keyword>
<accession>A0ABN8G9K3</accession>
<dbReference type="InterPro" id="IPR023198">
    <property type="entry name" value="PGP-like_dom2"/>
</dbReference>
<dbReference type="InterPro" id="IPR023214">
    <property type="entry name" value="HAD_sf"/>
</dbReference>
<dbReference type="CDD" id="cd16423">
    <property type="entry name" value="HAD_BPGM-like"/>
    <property type="match status" value="1"/>
</dbReference>
<dbReference type="SUPFAM" id="SSF56784">
    <property type="entry name" value="HAD-like"/>
    <property type="match status" value="1"/>
</dbReference>
<evidence type="ECO:0000313" key="1">
    <source>
        <dbReference type="EMBL" id="CAH1203723.1"/>
    </source>
</evidence>
<dbReference type="GO" id="GO:0016787">
    <property type="term" value="F:hydrolase activity"/>
    <property type="evidence" value="ECO:0007669"/>
    <property type="project" value="UniProtKB-KW"/>
</dbReference>
<organism evidence="1 2">
    <name type="scientific">Paenibacillus plantiphilus</name>
    <dbReference type="NCBI Taxonomy" id="2905650"/>
    <lineage>
        <taxon>Bacteria</taxon>
        <taxon>Bacillati</taxon>
        <taxon>Bacillota</taxon>
        <taxon>Bacilli</taxon>
        <taxon>Bacillales</taxon>
        <taxon>Paenibacillaceae</taxon>
        <taxon>Paenibacillus</taxon>
    </lineage>
</organism>
<gene>
    <name evidence="1" type="ORF">PAECIP111893_02048</name>
</gene>
<dbReference type="EC" id="3.1.3.-" evidence="1"/>
<proteinExistence type="predicted"/>
<name>A0ABN8G9K3_9BACL</name>
<dbReference type="PANTHER" id="PTHR18901">
    <property type="entry name" value="2-DEOXYGLUCOSE-6-PHOSPHATE PHOSPHATASE 2"/>
    <property type="match status" value="1"/>
</dbReference>
<dbReference type="SFLD" id="SFLDG01129">
    <property type="entry name" value="C1.5:_HAD__Beta-PGM__Phosphata"/>
    <property type="match status" value="1"/>
</dbReference>
<dbReference type="EMBL" id="CAKMMF010000009">
    <property type="protein sequence ID" value="CAH1203723.1"/>
    <property type="molecule type" value="Genomic_DNA"/>
</dbReference>
<dbReference type="PANTHER" id="PTHR18901:SF38">
    <property type="entry name" value="PSEUDOURIDINE-5'-PHOSPHATASE"/>
    <property type="match status" value="1"/>
</dbReference>
<reference evidence="1" key="1">
    <citation type="submission" date="2022-01" db="EMBL/GenBank/DDBJ databases">
        <authorList>
            <person name="Criscuolo A."/>
        </authorList>
    </citation>
    <scope>NUCLEOTIDE SEQUENCE</scope>
    <source>
        <strain evidence="1">CIP111893</strain>
    </source>
</reference>
<dbReference type="InterPro" id="IPR006439">
    <property type="entry name" value="HAD-SF_hydro_IA"/>
</dbReference>
<dbReference type="Proteomes" id="UP000838686">
    <property type="component" value="Unassembled WGS sequence"/>
</dbReference>
<sequence length="221" mass="24701">MIKAVIFDFDGLIIDTETAWYQAFEDVFRDNDVEFPLEVFVKCIGTDDTLLNQFIAENIGIENMEIIKSLANENHKTKMETIVIRDGVKDYLTLAKALGLKIGLASSSSRQWVEGYLKELQIIDYFQVIKTRDDVANIKPDPALYLTALQALNVSANEAIAFEDSANGATAAALAGIKCVIVPNEVTRNIEFGHYDLRIESMSDMSLQQVISYLERAPLLN</sequence>
<dbReference type="Gene3D" id="1.10.150.240">
    <property type="entry name" value="Putative phosphatase, domain 2"/>
    <property type="match status" value="1"/>
</dbReference>
<dbReference type="PRINTS" id="PR00413">
    <property type="entry name" value="HADHALOGNASE"/>
</dbReference>
<dbReference type="Gene3D" id="3.40.50.1000">
    <property type="entry name" value="HAD superfamily/HAD-like"/>
    <property type="match status" value="1"/>
</dbReference>
<dbReference type="NCBIfam" id="TIGR01509">
    <property type="entry name" value="HAD-SF-IA-v3"/>
    <property type="match status" value="1"/>
</dbReference>
<protein>
    <submittedName>
        <fullName evidence="1">Phosphorylated carbohydrates phosphatase</fullName>
        <ecNumber evidence="1">3.1.3.-</ecNumber>
    </submittedName>
</protein>
<evidence type="ECO:0000313" key="2">
    <source>
        <dbReference type="Proteomes" id="UP000838686"/>
    </source>
</evidence>
<dbReference type="InterPro" id="IPR036412">
    <property type="entry name" value="HAD-like_sf"/>
</dbReference>